<reference evidence="1" key="1">
    <citation type="journal article" date="2015" name="Nature">
        <title>Complex archaea that bridge the gap between prokaryotes and eukaryotes.</title>
        <authorList>
            <person name="Spang A."/>
            <person name="Saw J.H."/>
            <person name="Jorgensen S.L."/>
            <person name="Zaremba-Niedzwiedzka K."/>
            <person name="Martijn J."/>
            <person name="Lind A.E."/>
            <person name="van Eijk R."/>
            <person name="Schleper C."/>
            <person name="Guy L."/>
            <person name="Ettema T.J."/>
        </authorList>
    </citation>
    <scope>NUCLEOTIDE SEQUENCE</scope>
</reference>
<dbReference type="SUPFAM" id="SSF160719">
    <property type="entry name" value="gpW/gp25-like"/>
    <property type="match status" value="1"/>
</dbReference>
<gene>
    <name evidence="1" type="ORF">LCGC14_2944400</name>
</gene>
<dbReference type="AlphaFoldDB" id="A0A0F8XHN2"/>
<accession>A0A0F8XHN2</accession>
<name>A0A0F8XHN2_9ZZZZ</name>
<evidence type="ECO:0000313" key="1">
    <source>
        <dbReference type="EMBL" id="KKK68403.1"/>
    </source>
</evidence>
<protein>
    <submittedName>
        <fullName evidence="1">Uncharacterized protein</fullName>
    </submittedName>
</protein>
<dbReference type="EMBL" id="LAZR01059154">
    <property type="protein sequence ID" value="KKK68403.1"/>
    <property type="molecule type" value="Genomic_DNA"/>
</dbReference>
<dbReference type="Gene3D" id="3.10.450.40">
    <property type="match status" value="1"/>
</dbReference>
<sequence>MSFDLELINGDLKIQPNGKIRTVTDTPKLRQDVLKIILTPLGSVSAHPWYGCAFGDEIIGKNLPDQILDAQIKASITQSLDRLKALQMAQSSTQRVSLAEMIEVVASIDVERDIDDGRKLNILVTILSKRLAKLEELFTLIS</sequence>
<organism evidence="1">
    <name type="scientific">marine sediment metagenome</name>
    <dbReference type="NCBI Taxonomy" id="412755"/>
    <lineage>
        <taxon>unclassified sequences</taxon>
        <taxon>metagenomes</taxon>
        <taxon>ecological metagenomes</taxon>
    </lineage>
</organism>
<comment type="caution">
    <text evidence="1">The sequence shown here is derived from an EMBL/GenBank/DDBJ whole genome shotgun (WGS) entry which is preliminary data.</text>
</comment>
<proteinExistence type="predicted"/>